<dbReference type="AlphaFoldDB" id="A0A382G181"/>
<accession>A0A382G181</accession>
<organism evidence="1">
    <name type="scientific">marine metagenome</name>
    <dbReference type="NCBI Taxonomy" id="408172"/>
    <lineage>
        <taxon>unclassified sequences</taxon>
        <taxon>metagenomes</taxon>
        <taxon>ecological metagenomes</taxon>
    </lineage>
</organism>
<evidence type="ECO:0000313" key="1">
    <source>
        <dbReference type="EMBL" id="SVB68344.1"/>
    </source>
</evidence>
<dbReference type="EMBL" id="UINC01052710">
    <property type="protein sequence ID" value="SVB68344.1"/>
    <property type="molecule type" value="Genomic_DNA"/>
</dbReference>
<protein>
    <submittedName>
        <fullName evidence="1">Uncharacterized protein</fullName>
    </submittedName>
</protein>
<name>A0A382G181_9ZZZZ</name>
<proteinExistence type="predicted"/>
<gene>
    <name evidence="1" type="ORF">METZ01_LOCUS221198</name>
</gene>
<reference evidence="1" key="1">
    <citation type="submission" date="2018-05" db="EMBL/GenBank/DDBJ databases">
        <authorList>
            <person name="Lanie J.A."/>
            <person name="Ng W.-L."/>
            <person name="Kazmierczak K.M."/>
            <person name="Andrzejewski T.M."/>
            <person name="Davidsen T.M."/>
            <person name="Wayne K.J."/>
            <person name="Tettelin H."/>
            <person name="Glass J.I."/>
            <person name="Rusch D."/>
            <person name="Podicherti R."/>
            <person name="Tsui H.-C.T."/>
            <person name="Winkler M.E."/>
        </authorList>
    </citation>
    <scope>NUCLEOTIDE SEQUENCE</scope>
</reference>
<sequence>MFHHHPFEKINERGLRLQAGLDQPNGQMKCRPNNCSSYYRSYKASHRDITTHALVCLLFKLKQKSNALQMNNTHPLLQRKADQYMDLGNLVYTEIEKRAQ</sequence>